<accession>A0A0C9VCX9</accession>
<dbReference type="AlphaFoldDB" id="A0A0C9VCX9"/>
<keyword evidence="3" id="KW-1185">Reference proteome</keyword>
<gene>
    <name evidence="2" type="ORF">M422DRAFT_34673</name>
</gene>
<feature type="region of interest" description="Disordered" evidence="1">
    <location>
        <begin position="59"/>
        <end position="83"/>
    </location>
</feature>
<reference evidence="2 3" key="1">
    <citation type="submission" date="2014-06" db="EMBL/GenBank/DDBJ databases">
        <title>Evolutionary Origins and Diversification of the Mycorrhizal Mutualists.</title>
        <authorList>
            <consortium name="DOE Joint Genome Institute"/>
            <consortium name="Mycorrhizal Genomics Consortium"/>
            <person name="Kohler A."/>
            <person name="Kuo A."/>
            <person name="Nagy L.G."/>
            <person name="Floudas D."/>
            <person name="Copeland A."/>
            <person name="Barry K.W."/>
            <person name="Cichocki N."/>
            <person name="Veneault-Fourrey C."/>
            <person name="LaButti K."/>
            <person name="Lindquist E.A."/>
            <person name="Lipzen A."/>
            <person name="Lundell T."/>
            <person name="Morin E."/>
            <person name="Murat C."/>
            <person name="Riley R."/>
            <person name="Ohm R."/>
            <person name="Sun H."/>
            <person name="Tunlid A."/>
            <person name="Henrissat B."/>
            <person name="Grigoriev I.V."/>
            <person name="Hibbett D.S."/>
            <person name="Martin F."/>
        </authorList>
    </citation>
    <scope>NUCLEOTIDE SEQUENCE [LARGE SCALE GENOMIC DNA]</scope>
    <source>
        <strain evidence="2 3">SS14</strain>
    </source>
</reference>
<evidence type="ECO:0000256" key="1">
    <source>
        <dbReference type="SAM" id="MobiDB-lite"/>
    </source>
</evidence>
<dbReference type="HOGENOM" id="CLU_1661891_0_0_1"/>
<dbReference type="Proteomes" id="UP000054279">
    <property type="component" value="Unassembled WGS sequence"/>
</dbReference>
<dbReference type="EMBL" id="KN837190">
    <property type="protein sequence ID" value="KIJ35246.1"/>
    <property type="molecule type" value="Genomic_DNA"/>
</dbReference>
<name>A0A0C9VCX9_SPHS4</name>
<sequence>MDHMYLTLTIKLKSKEPFAYPSMHPHREPEPEPAGSALIWHYCIFQMGTRGRTTYANLQLGSRDGDSDSNPTSSDAPVAGPSLASDGIGPSCSVRVDGEGQGAGLTTLNIERLNIDIGSSDVGRSSCKSTIKISGLWIYGACSLFGNPHPHPAMSPINT</sequence>
<evidence type="ECO:0000313" key="3">
    <source>
        <dbReference type="Proteomes" id="UP000054279"/>
    </source>
</evidence>
<proteinExistence type="predicted"/>
<evidence type="ECO:0000313" key="2">
    <source>
        <dbReference type="EMBL" id="KIJ35246.1"/>
    </source>
</evidence>
<protein>
    <submittedName>
        <fullName evidence="2">Uncharacterized protein</fullName>
    </submittedName>
</protein>
<organism evidence="2 3">
    <name type="scientific">Sphaerobolus stellatus (strain SS14)</name>
    <dbReference type="NCBI Taxonomy" id="990650"/>
    <lineage>
        <taxon>Eukaryota</taxon>
        <taxon>Fungi</taxon>
        <taxon>Dikarya</taxon>
        <taxon>Basidiomycota</taxon>
        <taxon>Agaricomycotina</taxon>
        <taxon>Agaricomycetes</taxon>
        <taxon>Phallomycetidae</taxon>
        <taxon>Geastrales</taxon>
        <taxon>Sphaerobolaceae</taxon>
        <taxon>Sphaerobolus</taxon>
    </lineage>
</organism>